<feature type="coiled-coil region" evidence="4">
    <location>
        <begin position="476"/>
        <end position="503"/>
    </location>
</feature>
<dbReference type="EMBL" id="WSLF01000019">
    <property type="protein sequence ID" value="KAE9628743.1"/>
    <property type="molecule type" value="Genomic_DNA"/>
</dbReference>
<feature type="transmembrane region" description="Helical" evidence="5">
    <location>
        <begin position="43"/>
        <end position="62"/>
    </location>
</feature>
<dbReference type="InterPro" id="IPR003660">
    <property type="entry name" value="HAMP_dom"/>
</dbReference>
<organism evidence="8 9">
    <name type="scientific">Defluviitalea raffinosedens</name>
    <dbReference type="NCBI Taxonomy" id="1450156"/>
    <lineage>
        <taxon>Bacteria</taxon>
        <taxon>Bacillati</taxon>
        <taxon>Bacillota</taxon>
        <taxon>Clostridia</taxon>
        <taxon>Lachnospirales</taxon>
        <taxon>Defluviitaleaceae</taxon>
        <taxon>Defluviitalea</taxon>
    </lineage>
</organism>
<evidence type="ECO:0000259" key="6">
    <source>
        <dbReference type="PROSITE" id="PS50111"/>
    </source>
</evidence>
<dbReference type="PROSITE" id="PS50885">
    <property type="entry name" value="HAMP"/>
    <property type="match status" value="1"/>
</dbReference>
<protein>
    <submittedName>
        <fullName evidence="8">HAMP domain-containing protein</fullName>
    </submittedName>
</protein>
<dbReference type="Gene3D" id="6.10.340.10">
    <property type="match status" value="1"/>
</dbReference>
<evidence type="ECO:0000256" key="2">
    <source>
        <dbReference type="ARBA" id="ARBA00029447"/>
    </source>
</evidence>
<evidence type="ECO:0000256" key="5">
    <source>
        <dbReference type="SAM" id="Phobius"/>
    </source>
</evidence>
<name>A0A7C8LBZ0_9FIRM</name>
<evidence type="ECO:0000313" key="9">
    <source>
        <dbReference type="Proteomes" id="UP000483018"/>
    </source>
</evidence>
<feature type="transmembrane region" description="Helical" evidence="5">
    <location>
        <begin position="230"/>
        <end position="251"/>
    </location>
</feature>
<feature type="domain" description="Methyl-accepting transducer" evidence="6">
    <location>
        <begin position="321"/>
        <end position="578"/>
    </location>
</feature>
<dbReference type="InterPro" id="IPR004089">
    <property type="entry name" value="MCPsignal_dom"/>
</dbReference>
<keyword evidence="4" id="KW-0175">Coiled coil</keyword>
<keyword evidence="1 3" id="KW-0807">Transducer</keyword>
<dbReference type="GO" id="GO:0016020">
    <property type="term" value="C:membrane"/>
    <property type="evidence" value="ECO:0007669"/>
    <property type="project" value="InterPro"/>
</dbReference>
<keyword evidence="5" id="KW-0472">Membrane</keyword>
<dbReference type="AlphaFoldDB" id="A0A7C8LBZ0"/>
<accession>A0A7C8LBZ0</accession>
<evidence type="ECO:0000313" key="8">
    <source>
        <dbReference type="EMBL" id="KAE9628743.1"/>
    </source>
</evidence>
<comment type="caution">
    <text evidence="8">The sequence shown here is derived from an EMBL/GenBank/DDBJ whole genome shotgun (WGS) entry which is preliminary data.</text>
</comment>
<dbReference type="PANTHER" id="PTHR32089:SF112">
    <property type="entry name" value="LYSOZYME-LIKE PROTEIN-RELATED"/>
    <property type="match status" value="1"/>
</dbReference>
<evidence type="ECO:0000256" key="1">
    <source>
        <dbReference type="ARBA" id="ARBA00023224"/>
    </source>
</evidence>
<evidence type="ECO:0000259" key="7">
    <source>
        <dbReference type="PROSITE" id="PS50885"/>
    </source>
</evidence>
<keyword evidence="5" id="KW-0812">Transmembrane</keyword>
<dbReference type="GO" id="GO:0007165">
    <property type="term" value="P:signal transduction"/>
    <property type="evidence" value="ECO:0007669"/>
    <property type="project" value="UniProtKB-KW"/>
</dbReference>
<dbReference type="CDD" id="cd06225">
    <property type="entry name" value="HAMP"/>
    <property type="match status" value="1"/>
</dbReference>
<reference evidence="8 9" key="1">
    <citation type="submission" date="2019-12" db="EMBL/GenBank/DDBJ databases">
        <title>Defluviitalea raffinosedens, isolated from a biogas fermenter, genome sequencing and characterization.</title>
        <authorList>
            <person name="Rettenmaier R."/>
            <person name="Schneider M."/>
            <person name="Neuhaus K."/>
            <person name="Liebl W."/>
            <person name="Zverlov V."/>
        </authorList>
    </citation>
    <scope>NUCLEOTIDE SEQUENCE [LARGE SCALE GENOMIC DNA]</scope>
    <source>
        <strain evidence="8 9">249c-K6</strain>
    </source>
</reference>
<sequence length="613" mass="68912">MRDNINNKISQILKEQLIFFVQQRWGEDDTMNYLRNCKVSTKLFLMVLPTVVIAVFYLYQIACQSQKISAITKKTYYDEVYVNTRLILNAERAFYEATIAEKTLALSGDELDADARSSLLREYNFKKGKVLEEVEKAITNVNSNPNFIDFKFSGPKYTIYELYNAFQSGFQDWEAAYNPETGEGDIKAKEEAFEYASDFLNYMTDILDEYSIYVEQNIEKSVKDTVIESAIILIILILLVVLLAVFVIQYLRKHILKLTDNMNALSKNDLSFKPHMIHSKDELGDLSKSISTLIYSLRDIVKRLTQLTTSLTNSSHVMMDSSNEVSDSMNEISNIISDIAKGAYEQAEDSKQLMQEINVLGDVLHKSTSSANELSKASLEIKAATEEGLKSVNQLEAITIKNGESFQSIFDSIKITHVNAGKISEASELISDIARKTKLLSLNATIEAARAGESGKGFAVVADEIRKLSEQSEQSIEMIRGILEQLKSNINSINQQSVIAKNAVMAQTASVNDTKDKYFVIVDTLNKINTEIKNLEMVTKDVEHSRSVVSDIGIRVSNISEEYAASTEETSAMTEGILKAMMDVNHIGQELDHFVLELKDLIGKFKLPMELEN</sequence>
<keyword evidence="9" id="KW-1185">Reference proteome</keyword>
<dbReference type="SMART" id="SM00283">
    <property type="entry name" value="MA"/>
    <property type="match status" value="1"/>
</dbReference>
<dbReference type="Proteomes" id="UP000483018">
    <property type="component" value="Unassembled WGS sequence"/>
</dbReference>
<evidence type="ECO:0000256" key="4">
    <source>
        <dbReference type="SAM" id="Coils"/>
    </source>
</evidence>
<dbReference type="PANTHER" id="PTHR32089">
    <property type="entry name" value="METHYL-ACCEPTING CHEMOTAXIS PROTEIN MCPB"/>
    <property type="match status" value="1"/>
</dbReference>
<evidence type="ECO:0000256" key="3">
    <source>
        <dbReference type="PROSITE-ProRule" id="PRU00284"/>
    </source>
</evidence>
<gene>
    <name evidence="8" type="ORF">GND95_13635</name>
</gene>
<feature type="domain" description="HAMP" evidence="7">
    <location>
        <begin position="249"/>
        <end position="302"/>
    </location>
</feature>
<comment type="similarity">
    <text evidence="2">Belongs to the methyl-accepting chemotaxis (MCP) protein family.</text>
</comment>
<dbReference type="SUPFAM" id="SSF58104">
    <property type="entry name" value="Methyl-accepting chemotaxis protein (MCP) signaling domain"/>
    <property type="match status" value="1"/>
</dbReference>
<proteinExistence type="inferred from homology"/>
<keyword evidence="5" id="KW-1133">Transmembrane helix</keyword>
<dbReference type="Pfam" id="PF00015">
    <property type="entry name" value="MCPsignal"/>
    <property type="match status" value="1"/>
</dbReference>
<dbReference type="Gene3D" id="1.10.287.950">
    <property type="entry name" value="Methyl-accepting chemotaxis protein"/>
    <property type="match status" value="1"/>
</dbReference>
<dbReference type="PROSITE" id="PS50111">
    <property type="entry name" value="CHEMOTAXIS_TRANSDUC_2"/>
    <property type="match status" value="1"/>
</dbReference>